<dbReference type="EMBL" id="VILF01000001">
    <property type="protein sequence ID" value="MTJ42599.1"/>
    <property type="molecule type" value="Genomic_DNA"/>
</dbReference>
<organism evidence="1 2">
    <name type="scientific">Dolichospermum flos-aquae UHCC 0037</name>
    <dbReference type="NCBI Taxonomy" id="2590026"/>
    <lineage>
        <taxon>Bacteria</taxon>
        <taxon>Bacillati</taxon>
        <taxon>Cyanobacteriota</taxon>
        <taxon>Cyanophyceae</taxon>
        <taxon>Nostocales</taxon>
        <taxon>Aphanizomenonaceae</taxon>
        <taxon>Dolichospermum</taxon>
    </lineage>
</organism>
<evidence type="ECO:0000313" key="1">
    <source>
        <dbReference type="EMBL" id="MTJ42599.1"/>
    </source>
</evidence>
<reference evidence="2" key="1">
    <citation type="journal article" date="2020" name="Toxins">
        <title>Phylogenomic Analysis of Secondary Metabolism in the Toxic Cyanobacterial Genera Anabaena, Dolichospermum and Aphanizomenon.</title>
        <authorList>
            <person name="Oesterholm J."/>
            <person name="Popin R.V."/>
            <person name="Fewer D.P."/>
            <person name="Sivonen K."/>
        </authorList>
    </citation>
    <scope>NUCLEOTIDE SEQUENCE [LARGE SCALE GENOMIC DNA]</scope>
    <source>
        <strain evidence="2">UHCC 0037</strain>
    </source>
</reference>
<evidence type="ECO:0000313" key="2">
    <source>
        <dbReference type="Proteomes" id="UP001517388"/>
    </source>
</evidence>
<dbReference type="Proteomes" id="UP001517388">
    <property type="component" value="Unassembled WGS sequence"/>
</dbReference>
<accession>A0ACC7S2M0</accession>
<comment type="caution">
    <text evidence="1">The sequence shown here is derived from an EMBL/GenBank/DDBJ whole genome shotgun (WGS) entry which is preliminary data.</text>
</comment>
<keyword evidence="2" id="KW-1185">Reference proteome</keyword>
<protein>
    <submittedName>
        <fullName evidence="1">Uncharacterized protein</fullName>
    </submittedName>
</protein>
<gene>
    <name evidence="1" type="ORF">FJR39_04900</name>
</gene>
<name>A0ACC7S2M0_DOLFA</name>
<sequence>MLKVLCVALFTSVLTSANVLMLSSVTIKPAYSQNNATINYFKQGYQRAYAGWSNFNSEERAMDKRIELALTNAGMRSIPVTDQNLIWMIQQINASPDLYTAGFIAGRMSVLAQATQTFDQTDSLLCSIGNQFGISAGKAYC</sequence>
<proteinExistence type="predicted"/>